<dbReference type="Proteomes" id="UP000190285">
    <property type="component" value="Unassembled WGS sequence"/>
</dbReference>
<dbReference type="GO" id="GO:0005737">
    <property type="term" value="C:cytoplasm"/>
    <property type="evidence" value="ECO:0007669"/>
    <property type="project" value="TreeGrafter"/>
</dbReference>
<dbReference type="NCBIfam" id="TIGR00486">
    <property type="entry name" value="YbgI_SA1388"/>
    <property type="match status" value="1"/>
</dbReference>
<proteinExistence type="inferred from homology"/>
<protein>
    <recommendedName>
        <fullName evidence="2 4">GTP cyclohydrolase 1 type 2 homolog</fullName>
    </recommendedName>
</protein>
<dbReference type="PIRSF" id="PIRSF037489">
    <property type="entry name" value="UCP037489_NIF3_YqfO"/>
    <property type="match status" value="1"/>
</dbReference>
<dbReference type="InterPro" id="IPR015867">
    <property type="entry name" value="N-reg_PII/ATP_PRibTrfase_C"/>
</dbReference>
<dbReference type="OrthoDB" id="9792792at2"/>
<dbReference type="InterPro" id="IPR036069">
    <property type="entry name" value="DUF34/NIF3_sf"/>
</dbReference>
<keyword evidence="7" id="KW-1185">Reference proteome</keyword>
<keyword evidence="3 4" id="KW-0479">Metal-binding</keyword>
<feature type="binding site" evidence="5">
    <location>
        <position position="105"/>
    </location>
    <ligand>
        <name>a divalent metal cation</name>
        <dbReference type="ChEBI" id="CHEBI:60240"/>
        <label>1</label>
    </ligand>
</feature>
<evidence type="ECO:0000313" key="6">
    <source>
        <dbReference type="EMBL" id="SKC79456.1"/>
    </source>
</evidence>
<evidence type="ECO:0000256" key="4">
    <source>
        <dbReference type="PIRNR" id="PIRNR037489"/>
    </source>
</evidence>
<dbReference type="InterPro" id="IPR002678">
    <property type="entry name" value="DUF34/NIF3"/>
</dbReference>
<sequence length="372" mass="41754">MSVRCIDIINIMERIAPTYLAEEWDNVGLQVGNKDREIEKIMVCLELNSSIIDEAIKKDIDMIITHHPLIFKPLKRLVTSDPIVGIINKLIKNDINLYCAHTNFDISNGGTSDYLAKLLNLNNITPLSITHNRKYYKLVVFVPEEDTDDLRNAISAAGAGYIGNYSHCTYQAKGTGTFKPLPGAKPYIGSINELERVNEFRLEAIVAADKLDNVIRAMKNSHPYEEVAYDIIPLENMIEAMGFGRIGCLEEPKKLMELAVEIKNKLKAENVRLIGNESEAVSKIAICTGSGSEFIKDAYLNKCDCYITGDIKYHDAQLAKELGLNVIDAGHYETENIICTPLKDRLVKEIDENNYNLKVITSEIDINPFKII</sequence>
<dbReference type="FunFam" id="3.30.70.120:FF:000006">
    <property type="entry name" value="GTP cyclohydrolase 1 type 2 homolog"/>
    <property type="match status" value="1"/>
</dbReference>
<organism evidence="6 7">
    <name type="scientific">Maledivibacter halophilus</name>
    <dbReference type="NCBI Taxonomy" id="36842"/>
    <lineage>
        <taxon>Bacteria</taxon>
        <taxon>Bacillati</taxon>
        <taxon>Bacillota</taxon>
        <taxon>Clostridia</taxon>
        <taxon>Peptostreptococcales</taxon>
        <taxon>Caminicellaceae</taxon>
        <taxon>Maledivibacter</taxon>
    </lineage>
</organism>
<reference evidence="6 7" key="1">
    <citation type="submission" date="2017-02" db="EMBL/GenBank/DDBJ databases">
        <authorList>
            <person name="Peterson S.W."/>
        </authorList>
    </citation>
    <scope>NUCLEOTIDE SEQUENCE [LARGE SCALE GENOMIC DNA]</scope>
    <source>
        <strain evidence="6 7">M1</strain>
    </source>
</reference>
<dbReference type="AlphaFoldDB" id="A0A1T5LU37"/>
<dbReference type="Gene3D" id="3.30.70.120">
    <property type="match status" value="1"/>
</dbReference>
<dbReference type="InterPro" id="IPR017221">
    <property type="entry name" value="DUF34/NIF3_bac"/>
</dbReference>
<evidence type="ECO:0000256" key="2">
    <source>
        <dbReference type="ARBA" id="ARBA00022112"/>
    </source>
</evidence>
<feature type="binding site" evidence="5">
    <location>
        <position position="331"/>
    </location>
    <ligand>
        <name>a divalent metal cation</name>
        <dbReference type="ChEBI" id="CHEBI:60240"/>
        <label>1</label>
    </ligand>
</feature>
<name>A0A1T5LU37_9FIRM</name>
<dbReference type="EMBL" id="FUZT01000008">
    <property type="protein sequence ID" value="SKC79456.1"/>
    <property type="molecule type" value="Genomic_DNA"/>
</dbReference>
<dbReference type="STRING" id="36842.SAMN02194393_03308"/>
<dbReference type="PANTHER" id="PTHR13799">
    <property type="entry name" value="NGG1 INTERACTING FACTOR 3"/>
    <property type="match status" value="1"/>
</dbReference>
<feature type="binding site" evidence="5">
    <location>
        <position position="335"/>
    </location>
    <ligand>
        <name>a divalent metal cation</name>
        <dbReference type="ChEBI" id="CHEBI:60240"/>
        <label>1</label>
    </ligand>
</feature>
<evidence type="ECO:0000256" key="3">
    <source>
        <dbReference type="ARBA" id="ARBA00022723"/>
    </source>
</evidence>
<dbReference type="RefSeq" id="WP_079493101.1">
    <property type="nucleotide sequence ID" value="NZ_FUZT01000008.1"/>
</dbReference>
<evidence type="ECO:0000256" key="1">
    <source>
        <dbReference type="ARBA" id="ARBA00006964"/>
    </source>
</evidence>
<dbReference type="SUPFAM" id="SSF102705">
    <property type="entry name" value="NIF3 (NGG1p interacting factor 3)-like"/>
    <property type="match status" value="1"/>
</dbReference>
<dbReference type="FunFam" id="3.40.1390.30:FF:000001">
    <property type="entry name" value="GTP cyclohydrolase 1 type 2"/>
    <property type="match status" value="1"/>
</dbReference>
<feature type="binding site" evidence="5">
    <location>
        <position position="67"/>
    </location>
    <ligand>
        <name>a divalent metal cation</name>
        <dbReference type="ChEBI" id="CHEBI:60240"/>
        <label>1</label>
    </ligand>
</feature>
<comment type="similarity">
    <text evidence="1 4">Belongs to the GTP cyclohydrolase I type 2/NIF3 family.</text>
</comment>
<dbReference type="PANTHER" id="PTHR13799:SF14">
    <property type="entry name" value="GTP CYCLOHYDROLASE 1 TYPE 2 HOMOLOG"/>
    <property type="match status" value="1"/>
</dbReference>
<feature type="binding site" evidence="5">
    <location>
        <position position="66"/>
    </location>
    <ligand>
        <name>a divalent metal cation</name>
        <dbReference type="ChEBI" id="CHEBI:60240"/>
        <label>1</label>
    </ligand>
</feature>
<dbReference type="Pfam" id="PF01784">
    <property type="entry name" value="DUF34_NIF3"/>
    <property type="match status" value="1"/>
</dbReference>
<evidence type="ECO:0000313" key="7">
    <source>
        <dbReference type="Proteomes" id="UP000190285"/>
    </source>
</evidence>
<gene>
    <name evidence="6" type="ORF">SAMN02194393_03308</name>
</gene>
<dbReference type="Gene3D" id="3.40.1390.30">
    <property type="entry name" value="NIF3 (NGG1p interacting factor 3)-like"/>
    <property type="match status" value="2"/>
</dbReference>
<accession>A0A1T5LU37</accession>
<evidence type="ECO:0000256" key="5">
    <source>
        <dbReference type="PIRSR" id="PIRSR602678-1"/>
    </source>
</evidence>
<dbReference type="GO" id="GO:0046872">
    <property type="term" value="F:metal ion binding"/>
    <property type="evidence" value="ECO:0007669"/>
    <property type="project" value="UniProtKB-UniRule"/>
</dbReference>